<dbReference type="RefSeq" id="WP_346032881.1">
    <property type="nucleotide sequence ID" value="NZ_BAABHV010000010.1"/>
</dbReference>
<evidence type="ECO:0000313" key="2">
    <source>
        <dbReference type="EMBL" id="GAA5055456.1"/>
    </source>
</evidence>
<dbReference type="Proteomes" id="UP001500518">
    <property type="component" value="Unassembled WGS sequence"/>
</dbReference>
<gene>
    <name evidence="2" type="ORF">GCM10023208_19350</name>
</gene>
<organism evidence="2 3">
    <name type="scientific">Erythrobacter westpacificensis</name>
    <dbReference type="NCBI Taxonomy" id="1055231"/>
    <lineage>
        <taxon>Bacteria</taxon>
        <taxon>Pseudomonadati</taxon>
        <taxon>Pseudomonadota</taxon>
        <taxon>Alphaproteobacteria</taxon>
        <taxon>Sphingomonadales</taxon>
        <taxon>Erythrobacteraceae</taxon>
        <taxon>Erythrobacter/Porphyrobacter group</taxon>
        <taxon>Erythrobacter</taxon>
    </lineage>
</organism>
<evidence type="ECO:0000313" key="3">
    <source>
        <dbReference type="Proteomes" id="UP001500518"/>
    </source>
</evidence>
<proteinExistence type="predicted"/>
<reference evidence="3" key="1">
    <citation type="journal article" date="2019" name="Int. J. Syst. Evol. Microbiol.">
        <title>The Global Catalogue of Microorganisms (GCM) 10K type strain sequencing project: providing services to taxonomists for standard genome sequencing and annotation.</title>
        <authorList>
            <consortium name="The Broad Institute Genomics Platform"/>
            <consortium name="The Broad Institute Genome Sequencing Center for Infectious Disease"/>
            <person name="Wu L."/>
            <person name="Ma J."/>
        </authorList>
    </citation>
    <scope>NUCLEOTIDE SEQUENCE [LARGE SCALE GENOMIC DNA]</scope>
    <source>
        <strain evidence="3">JCM 18014</strain>
    </source>
</reference>
<feature type="signal peptide" evidence="1">
    <location>
        <begin position="1"/>
        <end position="21"/>
    </location>
</feature>
<evidence type="ECO:0008006" key="4">
    <source>
        <dbReference type="Google" id="ProtNLM"/>
    </source>
</evidence>
<name>A0ABP9KF24_9SPHN</name>
<evidence type="ECO:0000256" key="1">
    <source>
        <dbReference type="SAM" id="SignalP"/>
    </source>
</evidence>
<comment type="caution">
    <text evidence="2">The sequence shown here is derived from an EMBL/GenBank/DDBJ whole genome shotgun (WGS) entry which is preliminary data.</text>
</comment>
<accession>A0ABP9KF24</accession>
<sequence length="96" mass="10409">MKKLLTSAFCLAIMAATPAYAQSAFVFVIGDAPSAEQERETSAPTQEALVERAIEQACARPPLQAVKMQMMYRECIAELRAELASGSENSTRLAAR</sequence>
<protein>
    <recommendedName>
        <fullName evidence="4">UrcA family protein</fullName>
    </recommendedName>
</protein>
<keyword evidence="3" id="KW-1185">Reference proteome</keyword>
<feature type="chain" id="PRO_5046061301" description="UrcA family protein" evidence="1">
    <location>
        <begin position="22"/>
        <end position="96"/>
    </location>
</feature>
<dbReference type="EMBL" id="BAABHV010000010">
    <property type="protein sequence ID" value="GAA5055456.1"/>
    <property type="molecule type" value="Genomic_DNA"/>
</dbReference>
<keyword evidence="1" id="KW-0732">Signal</keyword>